<dbReference type="AlphaFoldDB" id="A0A4R4AB80"/>
<evidence type="ECO:0000313" key="2">
    <source>
        <dbReference type="EMBL" id="TCW36262.1"/>
    </source>
</evidence>
<dbReference type="EMBL" id="SMDC01000004">
    <property type="protein sequence ID" value="TCW36262.1"/>
    <property type="molecule type" value="Genomic_DNA"/>
</dbReference>
<evidence type="ECO:0000313" key="3">
    <source>
        <dbReference type="Proteomes" id="UP000295247"/>
    </source>
</evidence>
<evidence type="ECO:0008006" key="4">
    <source>
        <dbReference type="Google" id="ProtNLM"/>
    </source>
</evidence>
<comment type="caution">
    <text evidence="2">The sequence shown here is derived from an EMBL/GenBank/DDBJ whole genome shotgun (WGS) entry which is preliminary data.</text>
</comment>
<feature type="signal peptide" evidence="1">
    <location>
        <begin position="1"/>
        <end position="27"/>
    </location>
</feature>
<accession>A0A4R4AB80</accession>
<reference evidence="2 3" key="1">
    <citation type="submission" date="2019-03" db="EMBL/GenBank/DDBJ databases">
        <title>Genomic Encyclopedia of Type Strains, Phase IV (KMG-IV): sequencing the most valuable type-strain genomes for metagenomic binning, comparative biology and taxonomic classification.</title>
        <authorList>
            <person name="Goeker M."/>
        </authorList>
    </citation>
    <scope>NUCLEOTIDE SEQUENCE [LARGE SCALE GENOMIC DNA]</scope>
    <source>
        <strain evidence="2 3">DSM 203</strain>
    </source>
</reference>
<name>A0A4R4AB80_MARGR</name>
<dbReference type="Proteomes" id="UP000295247">
    <property type="component" value="Unassembled WGS sequence"/>
</dbReference>
<keyword evidence="1" id="KW-0732">Signal</keyword>
<proteinExistence type="predicted"/>
<organism evidence="2 3">
    <name type="scientific">Marichromatium gracile</name>
    <name type="common">Chromatium gracile</name>
    <dbReference type="NCBI Taxonomy" id="1048"/>
    <lineage>
        <taxon>Bacteria</taxon>
        <taxon>Pseudomonadati</taxon>
        <taxon>Pseudomonadota</taxon>
        <taxon>Gammaproteobacteria</taxon>
        <taxon>Chromatiales</taxon>
        <taxon>Chromatiaceae</taxon>
        <taxon>Marichromatium</taxon>
    </lineage>
</organism>
<protein>
    <recommendedName>
        <fullName evidence="4">DUF1579 domain-containing protein</fullName>
    </recommendedName>
</protein>
<sequence>MSMLSLRRSSWVCALCASLAVAPLALASGGISREAMADAMAQMMEAMGLFAPQRGGWSGQAGVPGWPSAFDTLGMPGAGGMERFARSLGEAAGVTSLDGEWEGSDGSLLIVQGDRYRLYSAHGGYIDGELRIAERWLELTNPRAQFDHRFEFALDRGRLALRDASGQIFLYRRLVLGAER</sequence>
<feature type="chain" id="PRO_5020409785" description="DUF1579 domain-containing protein" evidence="1">
    <location>
        <begin position="28"/>
        <end position="180"/>
    </location>
</feature>
<dbReference type="RefSeq" id="WP_132229271.1">
    <property type="nucleotide sequence ID" value="NZ_NRRH01000019.1"/>
</dbReference>
<gene>
    <name evidence="2" type="ORF">EDC29_10445</name>
</gene>
<evidence type="ECO:0000256" key="1">
    <source>
        <dbReference type="SAM" id="SignalP"/>
    </source>
</evidence>